<evidence type="ECO:0000313" key="5">
    <source>
        <dbReference type="Proteomes" id="UP000824242"/>
    </source>
</evidence>
<feature type="domain" description="Fibronectin type III-like" evidence="3">
    <location>
        <begin position="124"/>
        <end position="191"/>
    </location>
</feature>
<keyword evidence="2" id="KW-0378">Hydrolase</keyword>
<dbReference type="AlphaFoldDB" id="A0A9D1AN11"/>
<proteinExistence type="inferred from homology"/>
<evidence type="ECO:0000313" key="4">
    <source>
        <dbReference type="EMBL" id="HIR47601.1"/>
    </source>
</evidence>
<dbReference type="SMART" id="SM01217">
    <property type="entry name" value="Fn3_like"/>
    <property type="match status" value="1"/>
</dbReference>
<evidence type="ECO:0000256" key="1">
    <source>
        <dbReference type="ARBA" id="ARBA00005336"/>
    </source>
</evidence>
<dbReference type="Gene3D" id="3.40.50.1700">
    <property type="entry name" value="Glycoside hydrolase family 3 C-terminal domain"/>
    <property type="match status" value="1"/>
</dbReference>
<protein>
    <submittedName>
        <fullName evidence="4">Fibronectin type III-like domain-contianing protein</fullName>
    </submittedName>
</protein>
<dbReference type="EMBL" id="DVGZ01000085">
    <property type="protein sequence ID" value="HIR47601.1"/>
    <property type="molecule type" value="Genomic_DNA"/>
</dbReference>
<dbReference type="InterPro" id="IPR013783">
    <property type="entry name" value="Ig-like_fold"/>
</dbReference>
<dbReference type="PANTHER" id="PTHR42715:SF10">
    <property type="entry name" value="BETA-GLUCOSIDASE"/>
    <property type="match status" value="1"/>
</dbReference>
<gene>
    <name evidence="4" type="ORF">IAB89_08090</name>
</gene>
<comment type="caution">
    <text evidence="4">The sequence shown here is derived from an EMBL/GenBank/DDBJ whole genome shotgun (WGS) entry which is preliminary data.</text>
</comment>
<organism evidence="4 5">
    <name type="scientific">Candidatus Caccousia avicola</name>
    <dbReference type="NCBI Taxonomy" id="2840721"/>
    <lineage>
        <taxon>Bacteria</taxon>
        <taxon>Bacillati</taxon>
        <taxon>Bacillota</taxon>
        <taxon>Clostridia</taxon>
        <taxon>Eubacteriales</taxon>
        <taxon>Oscillospiraceae</taxon>
        <taxon>Oscillospiraceae incertae sedis</taxon>
        <taxon>Candidatus Caccousia</taxon>
    </lineage>
</organism>
<dbReference type="Gene3D" id="2.60.40.10">
    <property type="entry name" value="Immunoglobulins"/>
    <property type="match status" value="1"/>
</dbReference>
<dbReference type="SUPFAM" id="SSF51905">
    <property type="entry name" value="FAD/NAD(P)-binding domain"/>
    <property type="match status" value="1"/>
</dbReference>
<dbReference type="Proteomes" id="UP000824242">
    <property type="component" value="Unassembled WGS sequence"/>
</dbReference>
<dbReference type="InterPro" id="IPR036188">
    <property type="entry name" value="FAD/NAD-bd_sf"/>
</dbReference>
<dbReference type="InterPro" id="IPR050288">
    <property type="entry name" value="Cellulose_deg_GH3"/>
</dbReference>
<accession>A0A9D1AN11</accession>
<dbReference type="FunFam" id="2.60.40.10:FF:000495">
    <property type="entry name" value="Periplasmic beta-glucosidase"/>
    <property type="match status" value="1"/>
</dbReference>
<reference evidence="4" key="1">
    <citation type="submission" date="2020-10" db="EMBL/GenBank/DDBJ databases">
        <authorList>
            <person name="Gilroy R."/>
        </authorList>
    </citation>
    <scope>NUCLEOTIDE SEQUENCE</scope>
    <source>
        <strain evidence="4">ChiSxjej1B13-7958</strain>
    </source>
</reference>
<dbReference type="InterPro" id="IPR036881">
    <property type="entry name" value="Glyco_hydro_3_C_sf"/>
</dbReference>
<evidence type="ECO:0000259" key="3">
    <source>
        <dbReference type="SMART" id="SM01217"/>
    </source>
</evidence>
<evidence type="ECO:0000256" key="2">
    <source>
        <dbReference type="ARBA" id="ARBA00022801"/>
    </source>
</evidence>
<dbReference type="GO" id="GO:0008422">
    <property type="term" value="F:beta-glucosidase activity"/>
    <property type="evidence" value="ECO:0007669"/>
    <property type="project" value="UniProtKB-ARBA"/>
</dbReference>
<name>A0A9D1AN11_9FIRM</name>
<dbReference type="GO" id="GO:0005975">
    <property type="term" value="P:carbohydrate metabolic process"/>
    <property type="evidence" value="ECO:0007669"/>
    <property type="project" value="InterPro"/>
</dbReference>
<sequence length="334" mass="36185">MWDLLIVGTGPAGVSAALTAKTRGLSFLWFGSQRLSDKVEKAERILNYPGLPQVPSRDTFGQKVTRYKEGLYVGYRYYDTAGVPVRFPFGYGLSYTRFAYSDLTVENRTARVTVTNIGDCPGAEVAQLYIAPPRTGLYRPAKELKGFARVYLTPGESRTVDFPLDDRSFAIWSDGWKVPAGTYTLLVGSSSADIRLQQEIEVPGADLPAPAWQAGSWYETLQGLPTDDEFTALYGSPLQDDPPLEPGRFSMEDSIMEMKDFSPLMMQAFRGTEATIAQGFGGKADYSNPDFRMMIMSGADAPLRAAVLSSGGSFPAAAAQGLLAAANGQTDGPA</sequence>
<dbReference type="PANTHER" id="PTHR42715">
    <property type="entry name" value="BETA-GLUCOSIDASE"/>
    <property type="match status" value="1"/>
</dbReference>
<dbReference type="InterPro" id="IPR026891">
    <property type="entry name" value="Fn3-like"/>
</dbReference>
<reference evidence="4" key="2">
    <citation type="journal article" date="2021" name="PeerJ">
        <title>Extensive microbial diversity within the chicken gut microbiome revealed by metagenomics and culture.</title>
        <authorList>
            <person name="Gilroy R."/>
            <person name="Ravi A."/>
            <person name="Getino M."/>
            <person name="Pursley I."/>
            <person name="Horton D.L."/>
            <person name="Alikhan N.F."/>
            <person name="Baker D."/>
            <person name="Gharbi K."/>
            <person name="Hall N."/>
            <person name="Watson M."/>
            <person name="Adriaenssens E.M."/>
            <person name="Foster-Nyarko E."/>
            <person name="Jarju S."/>
            <person name="Secka A."/>
            <person name="Antonio M."/>
            <person name="Oren A."/>
            <person name="Chaudhuri R.R."/>
            <person name="La Ragione R."/>
            <person name="Hildebrand F."/>
            <person name="Pallen M.J."/>
        </authorList>
    </citation>
    <scope>NUCLEOTIDE SEQUENCE</scope>
    <source>
        <strain evidence="4">ChiSxjej1B13-7958</strain>
    </source>
</reference>
<dbReference type="Pfam" id="PF14310">
    <property type="entry name" value="Fn3-like"/>
    <property type="match status" value="1"/>
</dbReference>
<comment type="similarity">
    <text evidence="1">Belongs to the glycosyl hydrolase 3 family.</text>
</comment>
<dbReference type="PRINTS" id="PR00469">
    <property type="entry name" value="PNDRDTASEII"/>
</dbReference>